<gene>
    <name evidence="2" type="ORF">ISN26_00115</name>
</gene>
<dbReference type="Gene3D" id="3.40.50.300">
    <property type="entry name" value="P-loop containing nucleotide triphosphate hydrolases"/>
    <property type="match status" value="2"/>
</dbReference>
<dbReference type="GO" id="GO:0000731">
    <property type="term" value="P:DNA synthesis involved in DNA repair"/>
    <property type="evidence" value="ECO:0007669"/>
    <property type="project" value="TreeGrafter"/>
</dbReference>
<comment type="caution">
    <text evidence="2">The sequence shown here is derived from an EMBL/GenBank/DDBJ whole genome shotgun (WGS) entry which is preliminary data.</text>
</comment>
<sequence length="366" mass="41423">MRTMSHRSLTRIKLRGYRSIAECDLEMRMLNILIGANGSGKSNFIGFFGLVRQMLLGNLQKAVSKAGGADTLLHFGRKKTASLQAEIHFGDCGYLFSLEPNADNRMIYADERLFCNEELNIPDTLKFLPIGSGHFESGLDTLRDIQTYNDIAPIMKKLQVHHFHDTGASSPLRRPHPIHDNDNLRSDAGNLAAYLYDLQQCFPDDFQIIVKSIRLVAPFFERFVLHPQSDNPEMIELEWLEANRDMPLEAHHISDGMLRFICLATLLLQPSCKQPEIIIIDEPELGLHPYAITILAGLLKSLSHKKQIIVSTQCVDLISEFSLDDIIVATRENNQSILKRPKSDALQDWLEEYSLGDLWKKNLLGG</sequence>
<accession>A0A930XX67</accession>
<evidence type="ECO:0000313" key="2">
    <source>
        <dbReference type="EMBL" id="MBF2734498.1"/>
    </source>
</evidence>
<name>A0A930XX67_9GAMM</name>
<dbReference type="PIRSF" id="PIRSF029347">
    <property type="entry name" value="RecF"/>
    <property type="match status" value="1"/>
</dbReference>
<dbReference type="PANTHER" id="PTHR32182:SF22">
    <property type="entry name" value="ATP-DEPENDENT ENDONUCLEASE, OLD FAMILY-RELATED"/>
    <property type="match status" value="1"/>
</dbReference>
<dbReference type="GO" id="GO:0006302">
    <property type="term" value="P:double-strand break repair"/>
    <property type="evidence" value="ECO:0007669"/>
    <property type="project" value="TreeGrafter"/>
</dbReference>
<dbReference type="Pfam" id="PF13304">
    <property type="entry name" value="AAA_21"/>
    <property type="match status" value="1"/>
</dbReference>
<dbReference type="Proteomes" id="UP000604381">
    <property type="component" value="Unassembled WGS sequence"/>
</dbReference>
<evidence type="ECO:0000259" key="1">
    <source>
        <dbReference type="Pfam" id="PF13304"/>
    </source>
</evidence>
<dbReference type="SUPFAM" id="SSF52540">
    <property type="entry name" value="P-loop containing nucleoside triphosphate hydrolases"/>
    <property type="match status" value="1"/>
</dbReference>
<dbReference type="InterPro" id="IPR014555">
    <property type="entry name" value="RecF-like"/>
</dbReference>
<dbReference type="CDD" id="cd00267">
    <property type="entry name" value="ABC_ATPase"/>
    <property type="match status" value="1"/>
</dbReference>
<protein>
    <submittedName>
        <fullName evidence="2">AAA family ATPase</fullName>
    </submittedName>
</protein>
<keyword evidence="3" id="KW-1185">Reference proteome</keyword>
<dbReference type="InterPro" id="IPR027417">
    <property type="entry name" value="P-loop_NTPase"/>
</dbReference>
<dbReference type="GO" id="GO:0005524">
    <property type="term" value="F:ATP binding"/>
    <property type="evidence" value="ECO:0007669"/>
    <property type="project" value="InterPro"/>
</dbReference>
<dbReference type="PANTHER" id="PTHR32182">
    <property type="entry name" value="DNA REPLICATION AND REPAIR PROTEIN RECF"/>
    <property type="match status" value="1"/>
</dbReference>
<feature type="domain" description="ATPase AAA-type core" evidence="1">
    <location>
        <begin position="30"/>
        <end position="312"/>
    </location>
</feature>
<reference evidence="2" key="1">
    <citation type="submission" date="2020-10" db="EMBL/GenBank/DDBJ databases">
        <title>An improved Amphimedon queenslandica hologenome assembly reveals how three proteobacterial symbionts can extend the metabolic phenotypic of their marine sponge host.</title>
        <authorList>
            <person name="Degnan B."/>
            <person name="Degnan S."/>
            <person name="Xiang X."/>
        </authorList>
    </citation>
    <scope>NUCLEOTIDE SEQUENCE</scope>
    <source>
        <strain evidence="2">AqS2</strain>
    </source>
</reference>
<organism evidence="2 3">
    <name type="scientific">Candidatus Amphirhobacter heronislandensis</name>
    <dbReference type="NCBI Taxonomy" id="1732024"/>
    <lineage>
        <taxon>Bacteria</taxon>
        <taxon>Pseudomonadati</taxon>
        <taxon>Pseudomonadota</taxon>
        <taxon>Gammaproteobacteria</taxon>
        <taxon>Candidatus Tethybacterales</taxon>
        <taxon>Candidatus Tethybacteraceae</taxon>
        <taxon>Candidatus Amphirhobacter</taxon>
    </lineage>
</organism>
<dbReference type="InterPro" id="IPR003959">
    <property type="entry name" value="ATPase_AAA_core"/>
</dbReference>
<proteinExistence type="predicted"/>
<dbReference type="EMBL" id="JADHEI010000008">
    <property type="protein sequence ID" value="MBF2734498.1"/>
    <property type="molecule type" value="Genomic_DNA"/>
</dbReference>
<dbReference type="AlphaFoldDB" id="A0A930XX67"/>
<evidence type="ECO:0000313" key="3">
    <source>
        <dbReference type="Proteomes" id="UP000604381"/>
    </source>
</evidence>
<dbReference type="GO" id="GO:0016887">
    <property type="term" value="F:ATP hydrolysis activity"/>
    <property type="evidence" value="ECO:0007669"/>
    <property type="project" value="InterPro"/>
</dbReference>